<reference evidence="2" key="1">
    <citation type="thesis" date="2020" institute="ProQuest LLC" country="789 East Eisenhower Parkway, Ann Arbor, MI, USA">
        <title>Comparative Genomics and Chromosome Evolution.</title>
        <authorList>
            <person name="Mudd A.B."/>
        </authorList>
    </citation>
    <scope>NUCLEOTIDE SEQUENCE</scope>
    <source>
        <strain evidence="2">237g6f4</strain>
        <tissue evidence="2">Blood</tissue>
    </source>
</reference>
<name>A0AAV6YFT1_ENGPU</name>
<accession>A0AAV6YFT1</accession>
<proteinExistence type="predicted"/>
<dbReference type="Proteomes" id="UP000824782">
    <property type="component" value="Unassembled WGS sequence"/>
</dbReference>
<evidence type="ECO:0000313" key="2">
    <source>
        <dbReference type="EMBL" id="KAG8535571.1"/>
    </source>
</evidence>
<dbReference type="EMBL" id="WNYA01063111">
    <property type="protein sequence ID" value="KAG8535571.1"/>
    <property type="molecule type" value="Genomic_DNA"/>
</dbReference>
<evidence type="ECO:0000313" key="3">
    <source>
        <dbReference type="Proteomes" id="UP000824782"/>
    </source>
</evidence>
<organism evidence="2 3">
    <name type="scientific">Engystomops pustulosus</name>
    <name type="common">Tungara frog</name>
    <name type="synonym">Physalaemus pustulosus</name>
    <dbReference type="NCBI Taxonomy" id="76066"/>
    <lineage>
        <taxon>Eukaryota</taxon>
        <taxon>Metazoa</taxon>
        <taxon>Chordata</taxon>
        <taxon>Craniata</taxon>
        <taxon>Vertebrata</taxon>
        <taxon>Euteleostomi</taxon>
        <taxon>Amphibia</taxon>
        <taxon>Batrachia</taxon>
        <taxon>Anura</taxon>
        <taxon>Neobatrachia</taxon>
        <taxon>Hyloidea</taxon>
        <taxon>Leptodactylidae</taxon>
        <taxon>Leiuperinae</taxon>
        <taxon>Engystomops</taxon>
    </lineage>
</organism>
<comment type="caution">
    <text evidence="2">The sequence shown here is derived from an EMBL/GenBank/DDBJ whole genome shotgun (WGS) entry which is preliminary data.</text>
</comment>
<feature type="region of interest" description="Disordered" evidence="1">
    <location>
        <begin position="1"/>
        <end position="45"/>
    </location>
</feature>
<sequence length="83" mass="9399">MLHNIRDGQTNLMSEGIDDNLKDDGKVSAPGLPRTQHPLSGLRPPYYKAEGPRRIDHKGPLVINYQNHWESTIREAVRLWIGG</sequence>
<dbReference type="AlphaFoldDB" id="A0AAV6YFT1"/>
<keyword evidence="3" id="KW-1185">Reference proteome</keyword>
<evidence type="ECO:0000256" key="1">
    <source>
        <dbReference type="SAM" id="MobiDB-lite"/>
    </source>
</evidence>
<gene>
    <name evidence="2" type="ORF">GDO81_028245</name>
</gene>
<protein>
    <submittedName>
        <fullName evidence="2">Uncharacterized protein</fullName>
    </submittedName>
</protein>